<dbReference type="PANTHER" id="PTHR11697">
    <property type="entry name" value="GENERAL TRANSCRIPTION FACTOR 2-RELATED ZINC FINGER PROTEIN"/>
    <property type="match status" value="1"/>
</dbReference>
<dbReference type="Pfam" id="PF14291">
    <property type="entry name" value="DUF4371"/>
    <property type="match status" value="1"/>
</dbReference>
<dbReference type="InterPro" id="IPR025398">
    <property type="entry name" value="DUF4371"/>
</dbReference>
<dbReference type="AlphaFoldDB" id="A0A5D2IVA4"/>
<dbReference type="InterPro" id="IPR012337">
    <property type="entry name" value="RNaseH-like_sf"/>
</dbReference>
<evidence type="ECO:0000313" key="2">
    <source>
        <dbReference type="EMBL" id="TYH45803.1"/>
    </source>
</evidence>
<dbReference type="InterPro" id="IPR055298">
    <property type="entry name" value="AtLOH3-like"/>
</dbReference>
<name>A0A5D2IVA4_GOSTO</name>
<organism evidence="2 3">
    <name type="scientific">Gossypium tomentosum</name>
    <name type="common">Hawaiian cotton</name>
    <name type="synonym">Gossypium sandvicense</name>
    <dbReference type="NCBI Taxonomy" id="34277"/>
    <lineage>
        <taxon>Eukaryota</taxon>
        <taxon>Viridiplantae</taxon>
        <taxon>Streptophyta</taxon>
        <taxon>Embryophyta</taxon>
        <taxon>Tracheophyta</taxon>
        <taxon>Spermatophyta</taxon>
        <taxon>Magnoliopsida</taxon>
        <taxon>eudicotyledons</taxon>
        <taxon>Gunneridae</taxon>
        <taxon>Pentapetalae</taxon>
        <taxon>rosids</taxon>
        <taxon>malvids</taxon>
        <taxon>Malvales</taxon>
        <taxon>Malvaceae</taxon>
        <taxon>Malvoideae</taxon>
        <taxon>Gossypium</taxon>
    </lineage>
</organism>
<dbReference type="Proteomes" id="UP000322667">
    <property type="component" value="Chromosome D11"/>
</dbReference>
<dbReference type="PANTHER" id="PTHR11697:SF230">
    <property type="entry name" value="ZINC FINGER, MYM DOMAIN CONTAINING 1"/>
    <property type="match status" value="1"/>
</dbReference>
<gene>
    <name evidence="2" type="ORF">ES332_D11G291500v1</name>
</gene>
<protein>
    <recommendedName>
        <fullName evidence="1">DUF4371 domain-containing protein</fullName>
    </recommendedName>
</protein>
<dbReference type="EMBL" id="CM017633">
    <property type="protein sequence ID" value="TYH45803.1"/>
    <property type="molecule type" value="Genomic_DNA"/>
</dbReference>
<sequence>MFGINLKWDVLQCQLAEHVRWIIEKLTLSWVNDDSMCGDGFIRERSFDLVHVKDTTSLALEKAIHEVLLLHCLNVDDIHGQEYDGASNMRGECNGLQALFAKKCYSYLSIVLYLTDIINLAAFSNKWHEQLRDTESSHIAKLIDTSELETGKGKNQVDTLQRLGDTRWGSHLASLNSLIRMFDSVCVVLQDIIKSGNLTQRSEVDGIYDAMISIKFVFILHFMIEMIRITDDLCEALQYKPQDILNAMQLEVKLFCKDHEIEVPNLSAPYKVGRGRSCIQRENLTIEHHYQLDIFIVGIDSLLTKMNSPFNDEVVELLVLSSTLDRHDNYKAFSVEDIYKLMNYFYPDDYTEQEKLHMKIQLEHFQLYAHQSTELQKASIVIELSQVLAKTNKSSIYHHLDRIIRLMLTLPMSTTTTERAFSAMKNEDKASQQNGG</sequence>
<dbReference type="SUPFAM" id="SSF53098">
    <property type="entry name" value="Ribonuclease H-like"/>
    <property type="match status" value="1"/>
</dbReference>
<evidence type="ECO:0000313" key="3">
    <source>
        <dbReference type="Proteomes" id="UP000322667"/>
    </source>
</evidence>
<keyword evidence="3" id="KW-1185">Reference proteome</keyword>
<proteinExistence type="predicted"/>
<feature type="domain" description="DUF4371" evidence="1">
    <location>
        <begin position="40"/>
        <end position="95"/>
    </location>
</feature>
<evidence type="ECO:0000259" key="1">
    <source>
        <dbReference type="Pfam" id="PF14291"/>
    </source>
</evidence>
<reference evidence="2 3" key="1">
    <citation type="submission" date="2019-07" db="EMBL/GenBank/DDBJ databases">
        <title>WGS assembly of Gossypium tomentosum.</title>
        <authorList>
            <person name="Chen Z.J."/>
            <person name="Sreedasyam A."/>
            <person name="Ando A."/>
            <person name="Song Q."/>
            <person name="De L."/>
            <person name="Hulse-Kemp A."/>
            <person name="Ding M."/>
            <person name="Ye W."/>
            <person name="Kirkbride R."/>
            <person name="Jenkins J."/>
            <person name="Plott C."/>
            <person name="Lovell J."/>
            <person name="Lin Y.-M."/>
            <person name="Vaughn R."/>
            <person name="Liu B."/>
            <person name="Li W."/>
            <person name="Simpson S."/>
            <person name="Scheffler B."/>
            <person name="Saski C."/>
            <person name="Grover C."/>
            <person name="Hu G."/>
            <person name="Conover J."/>
            <person name="Carlson J."/>
            <person name="Shu S."/>
            <person name="Boston L."/>
            <person name="Williams M."/>
            <person name="Peterson D."/>
            <person name="Mcgee K."/>
            <person name="Jones D."/>
            <person name="Wendel J."/>
            <person name="Stelly D."/>
            <person name="Grimwood J."/>
            <person name="Schmutz J."/>
        </authorList>
    </citation>
    <scope>NUCLEOTIDE SEQUENCE [LARGE SCALE GENOMIC DNA]</scope>
    <source>
        <strain evidence="2">7179.01</strain>
    </source>
</reference>
<accession>A0A5D2IVA4</accession>